<dbReference type="Proteomes" id="UP000309340">
    <property type="component" value="Unassembled WGS sequence"/>
</dbReference>
<dbReference type="OrthoDB" id="3819974at2759"/>
<accession>A0A4V5NGF2</accession>
<dbReference type="AlphaFoldDB" id="A0A4V5NGF2"/>
<evidence type="ECO:0000313" key="3">
    <source>
        <dbReference type="Proteomes" id="UP000309340"/>
    </source>
</evidence>
<feature type="region of interest" description="Disordered" evidence="1">
    <location>
        <begin position="33"/>
        <end position="57"/>
    </location>
</feature>
<protein>
    <submittedName>
        <fullName evidence="2">Uncharacterized protein</fullName>
    </submittedName>
</protein>
<name>A0A4V5NGF2_9PEZI</name>
<sequence length="729" mass="82046">MTHLAAYGQSLVKYQSQVVKPASTYFHSRSEIRSSHHGGLRRSIRESAQRTEQNPYELNEEEQLEDYVFNEDVAKQLYQAYAFLPEIEQQVSEVKFANQDIAHIPDFEAVTREEVCRVSGRRALWERILMRALTECEAFQRAVIDEMHTPGLHHFNNIHFHEAWLMNVYPPGFYQSYDRTNDYLVYLEGSSWKMGDIVAAAQRFLEDLLEKHVQRALIAQQSSKVGGIVSSIPDKTTLAMATLFALAQVEKRTNHARADTKRVLSDLTAHLGSESGKALSVLYGIPNTASNANPTAASVPSRTIIDEFGEQALRMLKESSGLKDTSDYRPITLARDEALEQNIANAVPVEGTYDDGLGEDEGDEEVAGDEEREEVGGEEHFDFEGAPEERLLAEAVLKSWRMHPEVTLFYPWTTDEQEAFYFSTEPDDSMLGTALDTLPRASTAGFKSKTDVTLGTVSNVARQSSGFIAGRLQSRKEWEEAAEGVHSKKTVLADSVATLKEAMVSLDGNSLDEVESAIEEFRMLDSRPQEAADAEHGAAIFRFFCKTQMDENWWHVRKYFQAIAIHQGSPLPQHFEIDLMIVLAGIRTGIDDPLPLVLLVDYVLRDMWKHLATSSEPSTLMKALFNELTIFAYGTAINAYTLRSELGGKSPKIMKVWYPRLREWSSRCANVDCNRNLPSIGKVSGTQIRGIFSVGTRQARVGNRGLRSVLSVNRHSAYPCLYYILPYWE</sequence>
<gene>
    <name evidence="2" type="ORF">B0A55_10834</name>
</gene>
<comment type="caution">
    <text evidence="2">The sequence shown here is derived from an EMBL/GenBank/DDBJ whole genome shotgun (WGS) entry which is preliminary data.</text>
</comment>
<feature type="compositionally biased region" description="Acidic residues" evidence="1">
    <location>
        <begin position="352"/>
        <end position="373"/>
    </location>
</feature>
<keyword evidence="3" id="KW-1185">Reference proteome</keyword>
<dbReference type="EMBL" id="NAJQ01000708">
    <property type="protein sequence ID" value="TKA65759.1"/>
    <property type="molecule type" value="Genomic_DNA"/>
</dbReference>
<reference evidence="2 3" key="1">
    <citation type="submission" date="2017-03" db="EMBL/GenBank/DDBJ databases">
        <title>Genomes of endolithic fungi from Antarctica.</title>
        <authorList>
            <person name="Coleine C."/>
            <person name="Masonjones S."/>
            <person name="Stajich J.E."/>
        </authorList>
    </citation>
    <scope>NUCLEOTIDE SEQUENCE [LARGE SCALE GENOMIC DNA]</scope>
    <source>
        <strain evidence="2 3">CCFEE 5184</strain>
    </source>
</reference>
<feature type="region of interest" description="Disordered" evidence="1">
    <location>
        <begin position="350"/>
        <end position="380"/>
    </location>
</feature>
<evidence type="ECO:0000256" key="1">
    <source>
        <dbReference type="SAM" id="MobiDB-lite"/>
    </source>
</evidence>
<organism evidence="2 3">
    <name type="scientific">Friedmanniomyces simplex</name>
    <dbReference type="NCBI Taxonomy" id="329884"/>
    <lineage>
        <taxon>Eukaryota</taxon>
        <taxon>Fungi</taxon>
        <taxon>Dikarya</taxon>
        <taxon>Ascomycota</taxon>
        <taxon>Pezizomycotina</taxon>
        <taxon>Dothideomycetes</taxon>
        <taxon>Dothideomycetidae</taxon>
        <taxon>Mycosphaerellales</taxon>
        <taxon>Teratosphaeriaceae</taxon>
        <taxon>Friedmanniomyces</taxon>
    </lineage>
</organism>
<proteinExistence type="predicted"/>
<evidence type="ECO:0000313" key="2">
    <source>
        <dbReference type="EMBL" id="TKA65759.1"/>
    </source>
</evidence>